<dbReference type="Gene3D" id="3.40.50.720">
    <property type="entry name" value="NAD(P)-binding Rossmann-like Domain"/>
    <property type="match status" value="1"/>
</dbReference>
<evidence type="ECO:0000313" key="2">
    <source>
        <dbReference type="Proteomes" id="UP001589758"/>
    </source>
</evidence>
<proteinExistence type="predicted"/>
<dbReference type="RefSeq" id="WP_385876030.1">
    <property type="nucleotide sequence ID" value="NZ_JBHLXE010000024.1"/>
</dbReference>
<dbReference type="InterPro" id="IPR009499">
    <property type="entry name" value="AllG-like"/>
</dbReference>
<dbReference type="Gene3D" id="1.10.10.660">
    <property type="entry name" value="conserved protein of unknown function from Enterococcus faecalis V583"/>
    <property type="match status" value="1"/>
</dbReference>
<dbReference type="EMBL" id="JBHLXE010000024">
    <property type="protein sequence ID" value="MFC0178944.1"/>
    <property type="molecule type" value="Genomic_DNA"/>
</dbReference>
<dbReference type="InterPro" id="IPR024033">
    <property type="entry name" value="OXTCase_su_AllG_h-dom"/>
</dbReference>
<dbReference type="Gene3D" id="3.90.1710.10">
    <property type="entry name" value="Enterococcus faecalis V583 domain"/>
    <property type="match status" value="1"/>
</dbReference>
<accession>A0ABV6C7K2</accession>
<reference evidence="1 2" key="1">
    <citation type="submission" date="2024-09" db="EMBL/GenBank/DDBJ databases">
        <authorList>
            <person name="Sun Q."/>
            <person name="Mori K."/>
        </authorList>
    </citation>
    <scope>NUCLEOTIDE SEQUENCE [LARGE SCALE GENOMIC DNA]</scope>
    <source>
        <strain evidence="1 2">CCM 8545</strain>
    </source>
</reference>
<keyword evidence="2" id="KW-1185">Reference proteome</keyword>
<protein>
    <submittedName>
        <fullName evidence="1">DUF1116 domain-containing protein</fullName>
    </submittedName>
</protein>
<dbReference type="Pfam" id="PF06545">
    <property type="entry name" value="AllG"/>
    <property type="match status" value="1"/>
</dbReference>
<dbReference type="Proteomes" id="UP001589758">
    <property type="component" value="Unassembled WGS sequence"/>
</dbReference>
<sequence>MSGQNVINLGVDSFLHAFEKNEIPHVNLDWKPPAQGDTELINILFRLATELVDEKGDSLIDKANNEAFDKMRAGQPVLKRIRYAHEVIPGMTKKSIYHAGPPIAWEEMCGPMQGAFIGALKYEGLAKTDDEAIKLMQSGEITYGPNHYNQCVGPMTGMISYSMPLFEVENETYGNKAYSTINEGIGKVMRFGANGTEVIERLHWLEKVLAPALDKALIASGGINLKNIMSQALTMGDEMHQRNVAASLLFYRQISGELTEATQGNEHAKDIVEFVAKKNEQFFLNLAMAATKAIADTVRDIPYCTVLTAMSRNGVNFGINVSSLGKEWFEAPCLKPNALYFPGYSEADANPDMGDSAIVECYGIGGMAMGAAPAVVRFVGAESVYEAFKYTESMREIATGLNNDLPIPTMDFAGVALGIDIRKVVATGLLPIINTGVAHKMAGVGQVGAGIVTPPMAIMVSALKAFAARYLK</sequence>
<dbReference type="Gene3D" id="3.90.1700.10">
    <property type="entry name" value="v583 domain like"/>
    <property type="match status" value="1"/>
</dbReference>
<evidence type="ECO:0000313" key="1">
    <source>
        <dbReference type="EMBL" id="MFC0178944.1"/>
    </source>
</evidence>
<gene>
    <name evidence="1" type="ORF">ACFFIT_02350</name>
</gene>
<comment type="caution">
    <text evidence="1">The sequence shown here is derived from an EMBL/GenBank/DDBJ whole genome shotgun (WGS) entry which is preliminary data.</text>
</comment>
<name>A0ABV6C7K2_9GAMM</name>
<organism evidence="1 2">
    <name type="scientific">Thorsellia kenyensis</name>
    <dbReference type="NCBI Taxonomy" id="1549888"/>
    <lineage>
        <taxon>Bacteria</taxon>
        <taxon>Pseudomonadati</taxon>
        <taxon>Pseudomonadota</taxon>
        <taxon>Gammaproteobacteria</taxon>
        <taxon>Enterobacterales</taxon>
        <taxon>Thorselliaceae</taxon>
        <taxon>Thorsellia</taxon>
    </lineage>
</organism>